<sequence>MSEPLSPILVTGGAGFIGSHLVDALLAQGHAVRVLDNLSMGKRDNLPLDHPRLQLIEGDVADATLVLQAVAGCSAVVHLAAVASVQASVDDPVSTHQSNFVGTLNVCEAMRQHGVRRVLFASSAAIYGNNGEGQAIDEATAKAPLTPYAADKLASEHYLDFYRRQHGLEPAIFRFFNIFGPRQDPSSPYSGVISIFTTRAQQGLPISVFGDGEQTRDFFYIADLVELLLQALAAPQVVEGAVNVGWNQSVSLNQLLGEIGSLFGGLPAVSYAPPRPGDIRHSRANNQRLLECYRPPSPTSIRFGLQQLLGLS</sequence>
<name>A0A0A1YF09_9PSED</name>
<dbReference type="PANTHER" id="PTHR43245">
    <property type="entry name" value="BIFUNCTIONAL POLYMYXIN RESISTANCE PROTEIN ARNA"/>
    <property type="match status" value="1"/>
</dbReference>
<dbReference type="Proteomes" id="UP000030063">
    <property type="component" value="Unassembled WGS sequence"/>
</dbReference>
<organism evidence="2 3">
    <name type="scientific">Pseudomonas taeanensis MS-3</name>
    <dbReference type="NCBI Taxonomy" id="1395571"/>
    <lineage>
        <taxon>Bacteria</taxon>
        <taxon>Pseudomonadati</taxon>
        <taxon>Pseudomonadota</taxon>
        <taxon>Gammaproteobacteria</taxon>
        <taxon>Pseudomonadales</taxon>
        <taxon>Pseudomonadaceae</taxon>
        <taxon>Pseudomonas</taxon>
    </lineage>
</organism>
<evidence type="ECO:0000313" key="3">
    <source>
        <dbReference type="Proteomes" id="UP000030063"/>
    </source>
</evidence>
<dbReference type="Pfam" id="PF01370">
    <property type="entry name" value="Epimerase"/>
    <property type="match status" value="1"/>
</dbReference>
<dbReference type="Gene3D" id="3.90.25.10">
    <property type="entry name" value="UDP-galactose 4-epimerase, domain 1"/>
    <property type="match status" value="1"/>
</dbReference>
<dbReference type="RefSeq" id="WP_025167690.1">
    <property type="nucleotide sequence ID" value="NZ_AWSQ01000010.1"/>
</dbReference>
<reference evidence="2 3" key="1">
    <citation type="journal article" date="2014" name="Genome Announc.">
        <title>Draft Genome Sequence of Petroleum Oil-Degrading Marine Bacterium Pseudomonas taeanensis Strain MS-3, Isolated from a Crude Oil-Contaminated Seashore.</title>
        <authorList>
            <person name="Lee S.Y."/>
            <person name="Kim S.H."/>
            <person name="Lee D.G."/>
            <person name="Shin S."/>
            <person name="Yun S.H."/>
            <person name="Choi C.W."/>
            <person name="Chung Y.H."/>
            <person name="Choi J.S."/>
            <person name="Kahng H.Y."/>
            <person name="Kim S.I."/>
        </authorList>
    </citation>
    <scope>NUCLEOTIDE SEQUENCE [LARGE SCALE GENOMIC DNA]</scope>
    <source>
        <strain evidence="2 3">MS-3</strain>
    </source>
</reference>
<comment type="caution">
    <text evidence="2">The sequence shown here is derived from an EMBL/GenBank/DDBJ whole genome shotgun (WGS) entry which is preliminary data.</text>
</comment>
<dbReference type="PANTHER" id="PTHR43245:SF53">
    <property type="entry name" value="EPIMERASE-RELATED"/>
    <property type="match status" value="1"/>
</dbReference>
<dbReference type="AlphaFoldDB" id="A0A0A1YF09"/>
<evidence type="ECO:0000259" key="1">
    <source>
        <dbReference type="Pfam" id="PF01370"/>
    </source>
</evidence>
<dbReference type="EMBL" id="AWSQ01000010">
    <property type="protein sequence ID" value="KFX67598.1"/>
    <property type="molecule type" value="Genomic_DNA"/>
</dbReference>
<gene>
    <name evidence="2" type="ORF">TMS3_0123800</name>
</gene>
<feature type="domain" description="NAD-dependent epimerase/dehydratase" evidence="1">
    <location>
        <begin position="8"/>
        <end position="245"/>
    </location>
</feature>
<dbReference type="SUPFAM" id="SSF51735">
    <property type="entry name" value="NAD(P)-binding Rossmann-fold domains"/>
    <property type="match status" value="1"/>
</dbReference>
<dbReference type="eggNOG" id="COG0451">
    <property type="taxonomic scope" value="Bacteria"/>
</dbReference>
<dbReference type="InterPro" id="IPR001509">
    <property type="entry name" value="Epimerase_deHydtase"/>
</dbReference>
<dbReference type="InterPro" id="IPR050177">
    <property type="entry name" value="Lipid_A_modif_metabolic_enz"/>
</dbReference>
<proteinExistence type="predicted"/>
<accession>A0A0A1YF09</accession>
<dbReference type="STRING" id="1395571.TMS3_0123800"/>
<protein>
    <submittedName>
        <fullName evidence="2">NAD-dependent dehydratase</fullName>
    </submittedName>
</protein>
<dbReference type="OrthoDB" id="9803010at2"/>
<evidence type="ECO:0000313" key="2">
    <source>
        <dbReference type="EMBL" id="KFX67598.1"/>
    </source>
</evidence>
<keyword evidence="3" id="KW-1185">Reference proteome</keyword>
<dbReference type="InterPro" id="IPR036291">
    <property type="entry name" value="NAD(P)-bd_dom_sf"/>
</dbReference>
<dbReference type="Gene3D" id="3.40.50.720">
    <property type="entry name" value="NAD(P)-binding Rossmann-like Domain"/>
    <property type="match status" value="1"/>
</dbReference>